<feature type="compositionally biased region" description="Polar residues" evidence="1">
    <location>
        <begin position="22"/>
        <end position="42"/>
    </location>
</feature>
<name>A0A7S3Z0G4_9EUKA</name>
<feature type="compositionally biased region" description="Polar residues" evidence="1">
    <location>
        <begin position="178"/>
        <end position="200"/>
    </location>
</feature>
<gene>
    <name evidence="2" type="ORF">LGLO00237_LOCUS19522</name>
</gene>
<feature type="region of interest" description="Disordered" evidence="1">
    <location>
        <begin position="1"/>
        <end position="80"/>
    </location>
</feature>
<accession>A0A7S3Z0G4</accession>
<organism evidence="2">
    <name type="scientific">Lotharella globosa</name>
    <dbReference type="NCBI Taxonomy" id="91324"/>
    <lineage>
        <taxon>Eukaryota</taxon>
        <taxon>Sar</taxon>
        <taxon>Rhizaria</taxon>
        <taxon>Cercozoa</taxon>
        <taxon>Chlorarachniophyceae</taxon>
        <taxon>Lotharella</taxon>
    </lineage>
</organism>
<feature type="compositionally biased region" description="Basic and acidic residues" evidence="1">
    <location>
        <begin position="369"/>
        <end position="383"/>
    </location>
</feature>
<evidence type="ECO:0000256" key="1">
    <source>
        <dbReference type="SAM" id="MobiDB-lite"/>
    </source>
</evidence>
<feature type="compositionally biased region" description="Polar residues" evidence="1">
    <location>
        <begin position="263"/>
        <end position="282"/>
    </location>
</feature>
<feature type="region of interest" description="Disordered" evidence="1">
    <location>
        <begin position="92"/>
        <end position="127"/>
    </location>
</feature>
<dbReference type="AlphaFoldDB" id="A0A7S3Z0G4"/>
<feature type="compositionally biased region" description="Basic and acidic residues" evidence="1">
    <location>
        <begin position="159"/>
        <end position="171"/>
    </location>
</feature>
<proteinExistence type="predicted"/>
<feature type="region of interest" description="Disordered" evidence="1">
    <location>
        <begin position="159"/>
        <end position="291"/>
    </location>
</feature>
<feature type="compositionally biased region" description="Polar residues" evidence="1">
    <location>
        <begin position="389"/>
        <end position="413"/>
    </location>
</feature>
<reference evidence="2" key="1">
    <citation type="submission" date="2021-01" db="EMBL/GenBank/DDBJ databases">
        <authorList>
            <person name="Corre E."/>
            <person name="Pelletier E."/>
            <person name="Niang G."/>
            <person name="Scheremetjew M."/>
            <person name="Finn R."/>
            <person name="Kale V."/>
            <person name="Holt S."/>
            <person name="Cochrane G."/>
            <person name="Meng A."/>
            <person name="Brown T."/>
            <person name="Cohen L."/>
        </authorList>
    </citation>
    <scope>NUCLEOTIDE SEQUENCE</scope>
    <source>
        <strain evidence="2">CCCM811</strain>
    </source>
</reference>
<feature type="compositionally biased region" description="Polar residues" evidence="1">
    <location>
        <begin position="221"/>
        <end position="241"/>
    </location>
</feature>
<protein>
    <submittedName>
        <fullName evidence="2">Uncharacterized protein</fullName>
    </submittedName>
</protein>
<evidence type="ECO:0000313" key="2">
    <source>
        <dbReference type="EMBL" id="CAE0667899.1"/>
    </source>
</evidence>
<feature type="compositionally biased region" description="Basic and acidic residues" evidence="1">
    <location>
        <begin position="11"/>
        <end position="21"/>
    </location>
</feature>
<sequence length="438" mass="48275">MPRRYSIKLTNQEHFEKKTEGKTANTSPNSVSDARVLSSTLLKSHEKQSRSGLGQRRRRKGSVSSFNSIMERSPRPKTEAESLVELLTAAPSEPIDPLGFKPPFLARRSSGRSVGSGSGRSSRSSLQTVHCNPLILDLPEDVSQANPLSTRSFNFMDRSDRRASLRTDRRASLRKVKNSGSASPNTGSPNTERSTITVRANLSPAVFEKRHSLKLRRSTRSSEPVTPQTARGANAEITSLSMAVRESRGLGRKIRSAEPPTPNTVRSAMTGTSMRSTDSKVSVRSRRTRQAKTWDELEKELESMPAQPQVQDQQQKLQPLLPTFQLQSPTLAKISENLQDNDPPKCDDSNLDDDIIFTDSSSDEEEGEEGRPAEHGTKGKVMEEKDENSTGTKDIGISSTKTNNPLITGTSDTCGKDSCEGDDVEIIIYSTCNKSRRR</sequence>
<feature type="region of interest" description="Disordered" evidence="1">
    <location>
        <begin position="357"/>
        <end position="414"/>
    </location>
</feature>
<feature type="compositionally biased region" description="Low complexity" evidence="1">
    <location>
        <begin position="107"/>
        <end position="125"/>
    </location>
</feature>
<feature type="compositionally biased region" description="Acidic residues" evidence="1">
    <location>
        <begin position="357"/>
        <end position="368"/>
    </location>
</feature>
<dbReference type="EMBL" id="HBIV01027261">
    <property type="protein sequence ID" value="CAE0667899.1"/>
    <property type="molecule type" value="Transcribed_RNA"/>
</dbReference>